<dbReference type="InterPro" id="IPR039422">
    <property type="entry name" value="MarR/SlyA-like"/>
</dbReference>
<dbReference type="InterPro" id="IPR000835">
    <property type="entry name" value="HTH_MarR-typ"/>
</dbReference>
<dbReference type="RefSeq" id="WP_380073675.1">
    <property type="nucleotide sequence ID" value="NZ_JBHRTO010000001.1"/>
</dbReference>
<reference evidence="3" key="1">
    <citation type="journal article" date="2019" name="Int. J. Syst. Evol. Microbiol.">
        <title>The Global Catalogue of Microorganisms (GCM) 10K type strain sequencing project: providing services to taxonomists for standard genome sequencing and annotation.</title>
        <authorList>
            <consortium name="The Broad Institute Genomics Platform"/>
            <consortium name="The Broad Institute Genome Sequencing Center for Infectious Disease"/>
            <person name="Wu L."/>
            <person name="Ma J."/>
        </authorList>
    </citation>
    <scope>NUCLEOTIDE SEQUENCE [LARGE SCALE GENOMIC DNA]</scope>
    <source>
        <strain evidence="3">KCTC 52039</strain>
    </source>
</reference>
<dbReference type="EMBL" id="JBHRTO010000001">
    <property type="protein sequence ID" value="MFC3182095.1"/>
    <property type="molecule type" value="Genomic_DNA"/>
</dbReference>
<organism evidence="2 3">
    <name type="scientific">Cypionkella sinensis</name>
    <dbReference type="NCBI Taxonomy" id="1756043"/>
    <lineage>
        <taxon>Bacteria</taxon>
        <taxon>Pseudomonadati</taxon>
        <taxon>Pseudomonadota</taxon>
        <taxon>Alphaproteobacteria</taxon>
        <taxon>Rhodobacterales</taxon>
        <taxon>Paracoccaceae</taxon>
        <taxon>Cypionkella</taxon>
    </lineage>
</organism>
<sequence length="157" mass="17358">MSHDSPPPRDTRHALPMALLRAREAVMTRFRPMLAAHDINEQQWRVIRVLGEVDSLDATEVAVRANILAPSLTRMIKAMTERGLISRARDASDGRRVMLSIAPQGRALLQAVAPDSTAIYQQLEADYGPARTAQLIEMLIALADLAEPQLDKTPDLN</sequence>
<protein>
    <submittedName>
        <fullName evidence="2">Homoprotocatechuate degradation operon regulator HpaR</fullName>
    </submittedName>
</protein>
<dbReference type="SUPFAM" id="SSF46785">
    <property type="entry name" value="Winged helix' DNA-binding domain"/>
    <property type="match status" value="1"/>
</dbReference>
<keyword evidence="3" id="KW-1185">Reference proteome</keyword>
<proteinExistence type="predicted"/>
<evidence type="ECO:0000313" key="2">
    <source>
        <dbReference type="EMBL" id="MFC3182095.1"/>
    </source>
</evidence>
<dbReference type="InterPro" id="IPR036390">
    <property type="entry name" value="WH_DNA-bd_sf"/>
</dbReference>
<dbReference type="Proteomes" id="UP001595547">
    <property type="component" value="Unassembled WGS sequence"/>
</dbReference>
<name>A0ABV7J0E2_9RHOB</name>
<evidence type="ECO:0000259" key="1">
    <source>
        <dbReference type="PROSITE" id="PS50995"/>
    </source>
</evidence>
<dbReference type="PANTHER" id="PTHR33164:SF13">
    <property type="entry name" value="4-HYDROXYPHENYLACETATE CATABOLISM PROTEIN"/>
    <property type="match status" value="1"/>
</dbReference>
<dbReference type="PANTHER" id="PTHR33164">
    <property type="entry name" value="TRANSCRIPTIONAL REGULATOR, MARR FAMILY"/>
    <property type="match status" value="1"/>
</dbReference>
<dbReference type="Gene3D" id="1.10.10.10">
    <property type="entry name" value="Winged helix-like DNA-binding domain superfamily/Winged helix DNA-binding domain"/>
    <property type="match status" value="1"/>
</dbReference>
<dbReference type="NCBIfam" id="TIGR02337">
    <property type="entry name" value="HpaR"/>
    <property type="match status" value="1"/>
</dbReference>
<dbReference type="SMART" id="SM00347">
    <property type="entry name" value="HTH_MARR"/>
    <property type="match status" value="1"/>
</dbReference>
<feature type="domain" description="HTH marR-type" evidence="1">
    <location>
        <begin position="12"/>
        <end position="144"/>
    </location>
</feature>
<evidence type="ECO:0000313" key="3">
    <source>
        <dbReference type="Proteomes" id="UP001595547"/>
    </source>
</evidence>
<gene>
    <name evidence="2" type="primary">hpaR</name>
    <name evidence="2" type="ORF">ACFOGH_13920</name>
</gene>
<comment type="caution">
    <text evidence="2">The sequence shown here is derived from an EMBL/GenBank/DDBJ whole genome shotgun (WGS) entry which is preliminary data.</text>
</comment>
<dbReference type="InterPro" id="IPR036388">
    <property type="entry name" value="WH-like_DNA-bd_sf"/>
</dbReference>
<dbReference type="PROSITE" id="PS50995">
    <property type="entry name" value="HTH_MARR_2"/>
    <property type="match status" value="1"/>
</dbReference>
<dbReference type="InterPro" id="IPR012712">
    <property type="entry name" value="HpaR/FarR"/>
</dbReference>
<accession>A0ABV7J0E2</accession>
<dbReference type="Pfam" id="PF12802">
    <property type="entry name" value="MarR_2"/>
    <property type="match status" value="1"/>
</dbReference>